<dbReference type="OrthoDB" id="9794907at2"/>
<dbReference type="PANTHER" id="PTHR43393:SF3">
    <property type="entry name" value="LYSINE DECARBOXYLASE-LIKE PROTEIN"/>
    <property type="match status" value="1"/>
</dbReference>
<dbReference type="AlphaFoldDB" id="A0A1M5N5U2"/>
<keyword evidence="2" id="KW-1185">Reference proteome</keyword>
<accession>A0A1M5N5U2</accession>
<dbReference type="GO" id="GO:0005829">
    <property type="term" value="C:cytosol"/>
    <property type="evidence" value="ECO:0007669"/>
    <property type="project" value="TreeGrafter"/>
</dbReference>
<evidence type="ECO:0000313" key="1">
    <source>
        <dbReference type="EMBL" id="SHG84956.1"/>
    </source>
</evidence>
<organism evidence="1 2">
    <name type="scientific">Chryseolinea serpens</name>
    <dbReference type="NCBI Taxonomy" id="947013"/>
    <lineage>
        <taxon>Bacteria</taxon>
        <taxon>Pseudomonadati</taxon>
        <taxon>Bacteroidota</taxon>
        <taxon>Cytophagia</taxon>
        <taxon>Cytophagales</taxon>
        <taxon>Fulvivirgaceae</taxon>
        <taxon>Chryseolinea</taxon>
    </lineage>
</organism>
<sequence length="169" mass="17848">MSPSKVIIGVLGPGENATPDENIMAFDLGKAIAKQGWITLTGGRSFGIMDAALKGATEGGGLTIGILPGENEKGSSDHAQIKIVTSMGSGRNYISVLSCHVMVVLGMAAGTASEVALALKSKKKIILLNQDEITIRFFKNIGSYNVLVSKDVPETIQHIKEYMAMNKVV</sequence>
<evidence type="ECO:0008006" key="3">
    <source>
        <dbReference type="Google" id="ProtNLM"/>
    </source>
</evidence>
<dbReference type="PANTHER" id="PTHR43393">
    <property type="entry name" value="CYTOKININ RIBOSIDE 5'-MONOPHOSPHATE PHOSPHORIBOHYDROLASE"/>
    <property type="match status" value="1"/>
</dbReference>
<dbReference type="SUPFAM" id="SSF102405">
    <property type="entry name" value="MCP/YpsA-like"/>
    <property type="match status" value="1"/>
</dbReference>
<dbReference type="RefSeq" id="WP_073133467.1">
    <property type="nucleotide sequence ID" value="NZ_FQWQ01000001.1"/>
</dbReference>
<dbReference type="Gene3D" id="3.40.50.450">
    <property type="match status" value="1"/>
</dbReference>
<name>A0A1M5N5U2_9BACT</name>
<dbReference type="Proteomes" id="UP000184212">
    <property type="component" value="Unassembled WGS sequence"/>
</dbReference>
<dbReference type="Pfam" id="PF18306">
    <property type="entry name" value="LDcluster4"/>
    <property type="match status" value="1"/>
</dbReference>
<evidence type="ECO:0000313" key="2">
    <source>
        <dbReference type="Proteomes" id="UP000184212"/>
    </source>
</evidence>
<protein>
    <recommendedName>
        <fullName evidence="3">TIGR00725 family protein</fullName>
    </recommendedName>
</protein>
<dbReference type="InterPro" id="IPR041164">
    <property type="entry name" value="LDcluster4"/>
</dbReference>
<gene>
    <name evidence="1" type="ORF">SAMN04488109_2125</name>
</gene>
<reference evidence="1 2" key="1">
    <citation type="submission" date="2016-11" db="EMBL/GenBank/DDBJ databases">
        <authorList>
            <person name="Jaros S."/>
            <person name="Januszkiewicz K."/>
            <person name="Wedrychowicz H."/>
        </authorList>
    </citation>
    <scope>NUCLEOTIDE SEQUENCE [LARGE SCALE GENOMIC DNA]</scope>
    <source>
        <strain evidence="1 2">DSM 24574</strain>
    </source>
</reference>
<dbReference type="InterPro" id="IPR052341">
    <property type="entry name" value="LOG_family_nucleotidases"/>
</dbReference>
<dbReference type="EMBL" id="FQWQ01000001">
    <property type="protein sequence ID" value="SHG84956.1"/>
    <property type="molecule type" value="Genomic_DNA"/>
</dbReference>
<dbReference type="STRING" id="947013.SAMN04488109_2125"/>
<proteinExistence type="predicted"/>